<evidence type="ECO:0000256" key="2">
    <source>
        <dbReference type="ARBA" id="ARBA00006434"/>
    </source>
</evidence>
<dbReference type="InterPro" id="IPR001734">
    <property type="entry name" value="Na/solute_symporter"/>
</dbReference>
<accession>A0A2S7TA29</accession>
<feature type="transmembrane region" description="Helical" evidence="7">
    <location>
        <begin position="398"/>
        <end position="416"/>
    </location>
</feature>
<comment type="subcellular location">
    <subcellularLocation>
        <location evidence="1">Membrane</location>
        <topology evidence="1">Multi-pass membrane protein</topology>
    </subcellularLocation>
</comment>
<keyword evidence="9" id="KW-1185">Reference proteome</keyword>
<evidence type="ECO:0000313" key="9">
    <source>
        <dbReference type="Proteomes" id="UP000239366"/>
    </source>
</evidence>
<feature type="transmembrane region" description="Helical" evidence="7">
    <location>
        <begin position="48"/>
        <end position="70"/>
    </location>
</feature>
<feature type="transmembrane region" description="Helical" evidence="7">
    <location>
        <begin position="317"/>
        <end position="348"/>
    </location>
</feature>
<feature type="transmembrane region" description="Helical" evidence="7">
    <location>
        <begin position="121"/>
        <end position="142"/>
    </location>
</feature>
<keyword evidence="3 7" id="KW-0812">Transmembrane</keyword>
<dbReference type="AlphaFoldDB" id="A0A2S7TA29"/>
<proteinExistence type="inferred from homology"/>
<feature type="transmembrane region" description="Helical" evidence="7">
    <location>
        <begin position="154"/>
        <end position="173"/>
    </location>
</feature>
<dbReference type="GO" id="GO:0005886">
    <property type="term" value="C:plasma membrane"/>
    <property type="evidence" value="ECO:0007669"/>
    <property type="project" value="TreeGrafter"/>
</dbReference>
<comment type="similarity">
    <text evidence="2 6">Belongs to the sodium:solute symporter (SSF) (TC 2.A.21) family.</text>
</comment>
<dbReference type="PROSITE" id="PS50283">
    <property type="entry name" value="NA_SOLUT_SYMP_3"/>
    <property type="match status" value="1"/>
</dbReference>
<evidence type="ECO:0000256" key="6">
    <source>
        <dbReference type="RuleBase" id="RU362091"/>
    </source>
</evidence>
<feature type="transmembrane region" description="Helical" evidence="7">
    <location>
        <begin position="423"/>
        <end position="447"/>
    </location>
</feature>
<dbReference type="RefSeq" id="WP_219843819.1">
    <property type="nucleotide sequence ID" value="NZ_MQVX01000001.1"/>
</dbReference>
<keyword evidence="4 7" id="KW-1133">Transmembrane helix</keyword>
<evidence type="ECO:0000256" key="7">
    <source>
        <dbReference type="SAM" id="Phobius"/>
    </source>
</evidence>
<feature type="transmembrane region" description="Helical" evidence="7">
    <location>
        <begin position="453"/>
        <end position="475"/>
    </location>
</feature>
<dbReference type="CDD" id="cd10329">
    <property type="entry name" value="SLC5sbd_SGLT1-like"/>
    <property type="match status" value="1"/>
</dbReference>
<dbReference type="EMBL" id="MQVX01000001">
    <property type="protein sequence ID" value="PQJ16799.1"/>
    <property type="molecule type" value="Genomic_DNA"/>
</dbReference>
<feature type="transmembrane region" description="Helical" evidence="7">
    <location>
        <begin position="369"/>
        <end position="392"/>
    </location>
</feature>
<keyword evidence="5 7" id="KW-0472">Membrane</keyword>
<evidence type="ECO:0000256" key="3">
    <source>
        <dbReference type="ARBA" id="ARBA00022692"/>
    </source>
</evidence>
<evidence type="ECO:0000256" key="1">
    <source>
        <dbReference type="ARBA" id="ARBA00004141"/>
    </source>
</evidence>
<dbReference type="GO" id="GO:0005412">
    <property type="term" value="F:D-glucose:sodium symporter activity"/>
    <property type="evidence" value="ECO:0007669"/>
    <property type="project" value="TreeGrafter"/>
</dbReference>
<dbReference type="Gene3D" id="1.20.1730.10">
    <property type="entry name" value="Sodium/glucose cotransporter"/>
    <property type="match status" value="1"/>
</dbReference>
<evidence type="ECO:0000313" key="8">
    <source>
        <dbReference type="EMBL" id="PQJ16799.1"/>
    </source>
</evidence>
<feature type="transmembrane region" description="Helical" evidence="7">
    <location>
        <begin position="82"/>
        <end position="100"/>
    </location>
</feature>
<evidence type="ECO:0008006" key="10">
    <source>
        <dbReference type="Google" id="ProtNLM"/>
    </source>
</evidence>
<feature type="transmembrane region" description="Helical" evidence="7">
    <location>
        <begin position="232"/>
        <end position="249"/>
    </location>
</feature>
<feature type="transmembrane region" description="Helical" evidence="7">
    <location>
        <begin position="504"/>
        <end position="522"/>
    </location>
</feature>
<feature type="transmembrane region" description="Helical" evidence="7">
    <location>
        <begin position="6"/>
        <end position="28"/>
    </location>
</feature>
<reference evidence="9" key="1">
    <citation type="submission" date="2016-11" db="EMBL/GenBank/DDBJ databases">
        <title>Trade-off between light-utilization and light-protection in marine flavobacteria.</title>
        <authorList>
            <person name="Kumagai Y."/>
            <person name="Yoshizawa S."/>
            <person name="Kogure K."/>
        </authorList>
    </citation>
    <scope>NUCLEOTIDE SEQUENCE [LARGE SCALE GENOMIC DNA]</scope>
    <source>
        <strain evidence="9">SG-18</strain>
    </source>
</reference>
<dbReference type="Proteomes" id="UP000239366">
    <property type="component" value="Unassembled WGS sequence"/>
</dbReference>
<dbReference type="PANTHER" id="PTHR11819:SF195">
    <property type="entry name" value="SODIUM_GLUCOSE COTRANSPORTER 4"/>
    <property type="match status" value="1"/>
</dbReference>
<dbReference type="NCBIfam" id="TIGR00813">
    <property type="entry name" value="sss"/>
    <property type="match status" value="1"/>
</dbReference>
<organism evidence="8 9">
    <name type="scientific">Aureicoccus marinus</name>
    <dbReference type="NCBI Taxonomy" id="754435"/>
    <lineage>
        <taxon>Bacteria</taxon>
        <taxon>Pseudomonadati</taxon>
        <taxon>Bacteroidota</taxon>
        <taxon>Flavobacteriia</taxon>
        <taxon>Flavobacteriales</taxon>
        <taxon>Flavobacteriaceae</taxon>
        <taxon>Aureicoccus</taxon>
    </lineage>
</organism>
<dbReference type="InterPro" id="IPR038377">
    <property type="entry name" value="Na/Glc_symporter_sf"/>
</dbReference>
<evidence type="ECO:0000256" key="5">
    <source>
        <dbReference type="ARBA" id="ARBA00023136"/>
    </source>
</evidence>
<name>A0A2S7TA29_9FLAO</name>
<feature type="transmembrane region" description="Helical" evidence="7">
    <location>
        <begin position="185"/>
        <end position="205"/>
    </location>
</feature>
<dbReference type="PANTHER" id="PTHR11819">
    <property type="entry name" value="SOLUTE CARRIER FAMILY 5"/>
    <property type="match status" value="1"/>
</dbReference>
<evidence type="ECO:0000256" key="4">
    <source>
        <dbReference type="ARBA" id="ARBA00022989"/>
    </source>
</evidence>
<comment type="caution">
    <text evidence="8">The sequence shown here is derived from an EMBL/GenBank/DDBJ whole genome shotgun (WGS) entry which is preliminary data.</text>
</comment>
<protein>
    <recommendedName>
        <fullName evidence="10">SSS family solute/sodium (Na+) symporter</fullName>
    </recommendedName>
</protein>
<dbReference type="Pfam" id="PF00474">
    <property type="entry name" value="SSF"/>
    <property type="match status" value="1"/>
</dbReference>
<sequence>METGISSIDLVVIGIYFVTVLLIGLLVARKTKTGEDLFLGGRSFGWGLIGLSLFASNISTSTIIGLSGAAYSTGIVQSVYEWMTGIPLIIAALIFIPLYLKSRITTIPEFLELRYDRRSRQFFSVVTIFTSIVVDTAGGLYAGAIVLKAFFPDLVIWQTTLVLALVAGFYTAVGGLKAVVYTDAIQAIVLIIGCSVLSFMMFGQFDYSWSKVVETAPQDFLSIVKPADDDTLPWPGMIMAVPILGFWYWTTNQYIVQRILGAKNIQNARWGVILASFLKIIPLFIMVIPGTMAIGLFPGLENADQVFPTAVMKVLPVGLVGLVLAGLISAIMSSVDSTLNSASTLLVVDFIKTKNSEITDKQTVKYGRIATLILMAIAAFWAPMIANFGGIWSYLQQMFSIIVPPIAVIFLVGVFFKRGNKHGAFWTLILGTLAGVVLFVLGQYGYWPLHFTYNVGIMSLVSALIFIGISLASAAPDPKQIELYTYRKELISMDNAGLPWHKNYLNWIGLLVIAIGVLVYVFW</sequence>
<feature type="transmembrane region" description="Helical" evidence="7">
    <location>
        <begin position="270"/>
        <end position="297"/>
    </location>
</feature>
<gene>
    <name evidence="8" type="ORF">BST99_06105</name>
</gene>